<dbReference type="Proteomes" id="UP001151752">
    <property type="component" value="Chromosome 8"/>
</dbReference>
<dbReference type="SUPFAM" id="SSF51430">
    <property type="entry name" value="NAD(P)-linked oxidoreductase"/>
    <property type="match status" value="1"/>
</dbReference>
<dbReference type="InterPro" id="IPR036812">
    <property type="entry name" value="NAD(P)_OxRdtase_dom_sf"/>
</dbReference>
<evidence type="ECO:0000313" key="1">
    <source>
        <dbReference type="EMBL" id="KAJ6769120.1"/>
    </source>
</evidence>
<reference evidence="1" key="2">
    <citation type="journal article" date="2023" name="Int. J. Mol. Sci.">
        <title>De Novo Assembly and Annotation of 11 Diverse Shrub Willow (Salix) Genomes Reveals Novel Gene Organization in Sex-Linked Regions.</title>
        <authorList>
            <person name="Hyden B."/>
            <person name="Feng K."/>
            <person name="Yates T.B."/>
            <person name="Jawdy S."/>
            <person name="Cereghino C."/>
            <person name="Smart L.B."/>
            <person name="Muchero W."/>
        </authorList>
    </citation>
    <scope>NUCLEOTIDE SEQUENCE</scope>
    <source>
        <tissue evidence="1">Shoot tip</tissue>
    </source>
</reference>
<organism evidence="1 2">
    <name type="scientific">Salix koriyanagi</name>
    <dbReference type="NCBI Taxonomy" id="2511006"/>
    <lineage>
        <taxon>Eukaryota</taxon>
        <taxon>Viridiplantae</taxon>
        <taxon>Streptophyta</taxon>
        <taxon>Embryophyta</taxon>
        <taxon>Tracheophyta</taxon>
        <taxon>Spermatophyta</taxon>
        <taxon>Magnoliopsida</taxon>
        <taxon>eudicotyledons</taxon>
        <taxon>Gunneridae</taxon>
        <taxon>Pentapetalae</taxon>
        <taxon>rosids</taxon>
        <taxon>fabids</taxon>
        <taxon>Malpighiales</taxon>
        <taxon>Salicaceae</taxon>
        <taxon>Saliceae</taxon>
        <taxon>Salix</taxon>
    </lineage>
</organism>
<protein>
    <submittedName>
        <fullName evidence="1">Uncharacterized protein</fullName>
    </submittedName>
</protein>
<reference evidence="1" key="1">
    <citation type="submission" date="2022-11" db="EMBL/GenBank/DDBJ databases">
        <authorList>
            <person name="Hyden B.L."/>
            <person name="Feng K."/>
            <person name="Yates T."/>
            <person name="Jawdy S."/>
            <person name="Smart L.B."/>
            <person name="Muchero W."/>
        </authorList>
    </citation>
    <scope>NUCLEOTIDE SEQUENCE</scope>
    <source>
        <tissue evidence="1">Shoot tip</tissue>
    </source>
</reference>
<sequence length="113" mass="12544">MLFQVTFGEQNTEKEAHKMLSYSVDHGINIIDAAEVASPLLNFVTFTLTDIFLTESFGIFPAARKLSILFSPLIFLPLRVVVLRENNFSTLTLLPGNLILLITTAVYHTSASI</sequence>
<dbReference type="AlphaFoldDB" id="A0A9Q0WP05"/>
<name>A0A9Q0WP05_9ROSI</name>
<accession>A0A9Q0WP05</accession>
<evidence type="ECO:0000313" key="2">
    <source>
        <dbReference type="Proteomes" id="UP001151752"/>
    </source>
</evidence>
<proteinExistence type="predicted"/>
<keyword evidence="2" id="KW-1185">Reference proteome</keyword>
<dbReference type="EMBL" id="JAPFFM010000003">
    <property type="protein sequence ID" value="KAJ6769120.1"/>
    <property type="molecule type" value="Genomic_DNA"/>
</dbReference>
<gene>
    <name evidence="1" type="ORF">OIU74_022728</name>
</gene>
<comment type="caution">
    <text evidence="1">The sequence shown here is derived from an EMBL/GenBank/DDBJ whole genome shotgun (WGS) entry which is preliminary data.</text>
</comment>